<accession>A0A8J7MVX3</accession>
<gene>
    <name evidence="2" type="ORF">JI744_15670</name>
</gene>
<dbReference type="Proteomes" id="UP000619033">
    <property type="component" value="Unassembled WGS sequence"/>
</dbReference>
<dbReference type="RefSeq" id="WP_202662072.1">
    <property type="nucleotide sequence ID" value="NZ_JAESVP010000008.1"/>
</dbReference>
<keyword evidence="1" id="KW-0732">Signal</keyword>
<dbReference type="EMBL" id="JAESVP010000008">
    <property type="protein sequence ID" value="MBL4929543.1"/>
    <property type="molecule type" value="Genomic_DNA"/>
</dbReference>
<sequence>MAAAAAAALSFTGFAWAEDLATVSDLDLLEQTREAVGAQDADLALELLTEMQRRGTGIFAGVEKAACEEVIALPDGITDWRFKGAARQAYITSAKKRQLAGETCSCLFSDYPFDAFTNEVLGKSLVDLTDEDRPALETYLASEQRDVETRYRALEKSCRAN</sequence>
<dbReference type="AlphaFoldDB" id="A0A8J7MVX3"/>
<keyword evidence="3" id="KW-1185">Reference proteome</keyword>
<evidence type="ECO:0000256" key="1">
    <source>
        <dbReference type="SAM" id="SignalP"/>
    </source>
</evidence>
<feature type="signal peptide" evidence="1">
    <location>
        <begin position="1"/>
        <end position="17"/>
    </location>
</feature>
<evidence type="ECO:0000313" key="3">
    <source>
        <dbReference type="Proteomes" id="UP000619033"/>
    </source>
</evidence>
<protein>
    <recommendedName>
        <fullName evidence="4">DUF2059 domain-containing protein</fullName>
    </recommendedName>
</protein>
<name>A0A8J7MVX3_9RHOB</name>
<comment type="caution">
    <text evidence="2">The sequence shown here is derived from an EMBL/GenBank/DDBJ whole genome shotgun (WGS) entry which is preliminary data.</text>
</comment>
<organism evidence="2 3">
    <name type="scientific">Fuscibacter oryzae</name>
    <dbReference type="NCBI Taxonomy" id="2803939"/>
    <lineage>
        <taxon>Bacteria</taxon>
        <taxon>Pseudomonadati</taxon>
        <taxon>Pseudomonadota</taxon>
        <taxon>Alphaproteobacteria</taxon>
        <taxon>Rhodobacterales</taxon>
        <taxon>Paracoccaceae</taxon>
        <taxon>Fuscibacter</taxon>
    </lineage>
</organism>
<evidence type="ECO:0000313" key="2">
    <source>
        <dbReference type="EMBL" id="MBL4929543.1"/>
    </source>
</evidence>
<evidence type="ECO:0008006" key="4">
    <source>
        <dbReference type="Google" id="ProtNLM"/>
    </source>
</evidence>
<reference evidence="2" key="1">
    <citation type="submission" date="2021-01" db="EMBL/GenBank/DDBJ databases">
        <title>Genome seq and assembly of Tabrizicola sp. KVB23.</title>
        <authorList>
            <person name="Chhetri G."/>
        </authorList>
    </citation>
    <scope>NUCLEOTIDE SEQUENCE</scope>
    <source>
        <strain evidence="2">KVB23</strain>
    </source>
</reference>
<proteinExistence type="predicted"/>
<feature type="chain" id="PRO_5035195349" description="DUF2059 domain-containing protein" evidence="1">
    <location>
        <begin position="18"/>
        <end position="161"/>
    </location>
</feature>